<evidence type="ECO:0000256" key="2">
    <source>
        <dbReference type="ARBA" id="ARBA00023043"/>
    </source>
</evidence>
<evidence type="ECO:0000256" key="3">
    <source>
        <dbReference type="PROSITE-ProRule" id="PRU00023"/>
    </source>
</evidence>
<dbReference type="PROSITE" id="PS50297">
    <property type="entry name" value="ANK_REP_REGION"/>
    <property type="match status" value="3"/>
</dbReference>
<dbReference type="OrthoDB" id="278248at2"/>
<evidence type="ECO:0000256" key="1">
    <source>
        <dbReference type="ARBA" id="ARBA00022737"/>
    </source>
</evidence>
<organism evidence="4 5">
    <name type="scientific">Streptomyces mobaraensis</name>
    <name type="common">Streptoverticillium mobaraense</name>
    <dbReference type="NCBI Taxonomy" id="35621"/>
    <lineage>
        <taxon>Bacteria</taxon>
        <taxon>Bacillati</taxon>
        <taxon>Actinomycetota</taxon>
        <taxon>Actinomycetes</taxon>
        <taxon>Kitasatosporales</taxon>
        <taxon>Streptomycetaceae</taxon>
        <taxon>Streptomyces</taxon>
    </lineage>
</organism>
<proteinExistence type="predicted"/>
<accession>A0A5N5WBR1</accession>
<feature type="repeat" description="ANK" evidence="3">
    <location>
        <begin position="77"/>
        <end position="109"/>
    </location>
</feature>
<feature type="repeat" description="ANK" evidence="3">
    <location>
        <begin position="112"/>
        <end position="141"/>
    </location>
</feature>
<dbReference type="InterPro" id="IPR036770">
    <property type="entry name" value="Ankyrin_rpt-contain_sf"/>
</dbReference>
<dbReference type="SUPFAM" id="SSF48403">
    <property type="entry name" value="Ankyrin repeat"/>
    <property type="match status" value="1"/>
</dbReference>
<dbReference type="PANTHER" id="PTHR24171:SF9">
    <property type="entry name" value="ANKYRIN REPEAT DOMAIN-CONTAINING PROTEIN 39"/>
    <property type="match status" value="1"/>
</dbReference>
<dbReference type="Pfam" id="PF12796">
    <property type="entry name" value="Ank_2"/>
    <property type="match status" value="1"/>
</dbReference>
<keyword evidence="2 3" id="KW-0040">ANK repeat</keyword>
<reference evidence="4 5" key="1">
    <citation type="journal article" date="2019" name="Microb. Cell Fact.">
        <title>Exploring novel herbicidin analogues by transcriptional regulator overexpression and MS/MS molecular networking.</title>
        <authorList>
            <person name="Shi Y."/>
            <person name="Gu R."/>
            <person name="Li Y."/>
            <person name="Wang X."/>
            <person name="Ren W."/>
            <person name="Li X."/>
            <person name="Wang L."/>
            <person name="Xie Y."/>
            <person name="Hong B."/>
        </authorList>
    </citation>
    <scope>NUCLEOTIDE SEQUENCE [LARGE SCALE GENOMIC DNA]</scope>
    <source>
        <strain evidence="4 5">US-43</strain>
    </source>
</reference>
<dbReference type="EMBL" id="VOKX01000010">
    <property type="protein sequence ID" value="KAB7849205.1"/>
    <property type="molecule type" value="Genomic_DNA"/>
</dbReference>
<dbReference type="PANTHER" id="PTHR24171">
    <property type="entry name" value="ANKYRIN REPEAT DOMAIN-CONTAINING PROTEIN 39-RELATED"/>
    <property type="match status" value="1"/>
</dbReference>
<dbReference type="AlphaFoldDB" id="A0A5N5WBR1"/>
<dbReference type="SMART" id="SM00248">
    <property type="entry name" value="ANK"/>
    <property type="match status" value="3"/>
</dbReference>
<evidence type="ECO:0000313" key="5">
    <source>
        <dbReference type="Proteomes" id="UP000327000"/>
    </source>
</evidence>
<dbReference type="PRINTS" id="PR01415">
    <property type="entry name" value="ANKYRIN"/>
</dbReference>
<dbReference type="RefSeq" id="WP_040892104.1">
    <property type="nucleotide sequence ID" value="NZ_JBFADJ010000011.1"/>
</dbReference>
<feature type="repeat" description="ANK" evidence="3">
    <location>
        <begin position="41"/>
        <end position="73"/>
    </location>
</feature>
<gene>
    <name evidence="4" type="ORF">FRZ00_07195</name>
</gene>
<comment type="caution">
    <text evidence="4">The sequence shown here is derived from an EMBL/GenBank/DDBJ whole genome shotgun (WGS) entry which is preliminary data.</text>
</comment>
<dbReference type="Pfam" id="PF00023">
    <property type="entry name" value="Ank"/>
    <property type="match status" value="1"/>
</dbReference>
<keyword evidence="1" id="KW-0677">Repeat</keyword>
<dbReference type="InterPro" id="IPR002110">
    <property type="entry name" value="Ankyrin_rpt"/>
</dbReference>
<keyword evidence="5" id="KW-1185">Reference proteome</keyword>
<evidence type="ECO:0000313" key="4">
    <source>
        <dbReference type="EMBL" id="KAB7849205.1"/>
    </source>
</evidence>
<protein>
    <submittedName>
        <fullName evidence="4">Ankyrin repeat domain-containing protein</fullName>
    </submittedName>
</protein>
<dbReference type="Gene3D" id="1.25.40.20">
    <property type="entry name" value="Ankyrin repeat-containing domain"/>
    <property type="match status" value="1"/>
</dbReference>
<sequence length="141" mass="14606">MNRRRRKKQGKWLVSAVMCEEPAKVRALLRAGADARAADADGMTALYAAAVNGHTELVRLLLEAGAGPDAESAGAGSEGTPLCAAASWGHVGTVRLLLAHGADPGLREERGTGLAPLDWALHGGHEETVQVLIASGARPRA</sequence>
<name>A0A5N5WBR1_STRMB</name>
<dbReference type="Proteomes" id="UP000327000">
    <property type="component" value="Unassembled WGS sequence"/>
</dbReference>
<dbReference type="PROSITE" id="PS50088">
    <property type="entry name" value="ANK_REPEAT"/>
    <property type="match status" value="3"/>
</dbReference>